<dbReference type="Proteomes" id="UP001141434">
    <property type="component" value="Unassembled WGS sequence"/>
</dbReference>
<evidence type="ECO:0000256" key="7">
    <source>
        <dbReference type="SAM" id="MobiDB-lite"/>
    </source>
</evidence>
<dbReference type="InterPro" id="IPR050613">
    <property type="entry name" value="Sec_Metabolite_Reg"/>
</dbReference>
<dbReference type="GO" id="GO:0008270">
    <property type="term" value="F:zinc ion binding"/>
    <property type="evidence" value="ECO:0007669"/>
    <property type="project" value="InterPro"/>
</dbReference>
<comment type="caution">
    <text evidence="9">The sequence shown here is derived from an EMBL/GenBank/DDBJ whole genome shotgun (WGS) entry which is preliminary data.</text>
</comment>
<dbReference type="InterPro" id="IPR007219">
    <property type="entry name" value="XnlR_reg_dom"/>
</dbReference>
<protein>
    <recommendedName>
        <fullName evidence="8">Zn(2)-C6 fungal-type domain-containing protein</fullName>
    </recommendedName>
</protein>
<feature type="domain" description="Zn(2)-C6 fungal-type" evidence="8">
    <location>
        <begin position="28"/>
        <end position="56"/>
    </location>
</feature>
<proteinExistence type="predicted"/>
<evidence type="ECO:0000256" key="3">
    <source>
        <dbReference type="ARBA" id="ARBA00023015"/>
    </source>
</evidence>
<evidence type="ECO:0000256" key="4">
    <source>
        <dbReference type="ARBA" id="ARBA00023125"/>
    </source>
</evidence>
<dbReference type="GO" id="GO:0003677">
    <property type="term" value="F:DNA binding"/>
    <property type="evidence" value="ECO:0007669"/>
    <property type="project" value="UniProtKB-KW"/>
</dbReference>
<accession>A0A9W9KGX7</accession>
<name>A0A9W9KGX7_9EURO</name>
<dbReference type="PANTHER" id="PTHR31001">
    <property type="entry name" value="UNCHARACTERIZED TRANSCRIPTIONAL REGULATORY PROTEIN"/>
    <property type="match status" value="1"/>
</dbReference>
<dbReference type="RefSeq" id="XP_056515091.1">
    <property type="nucleotide sequence ID" value="XM_056654024.1"/>
</dbReference>
<dbReference type="SUPFAM" id="SSF57701">
    <property type="entry name" value="Zn2/Cys6 DNA-binding domain"/>
    <property type="match status" value="1"/>
</dbReference>
<dbReference type="AlphaFoldDB" id="A0A9W9KGX7"/>
<dbReference type="PROSITE" id="PS50048">
    <property type="entry name" value="ZN2_CY6_FUNGAL_2"/>
    <property type="match status" value="1"/>
</dbReference>
<keyword evidence="6" id="KW-0539">Nucleus</keyword>
<keyword evidence="10" id="KW-1185">Reference proteome</keyword>
<reference evidence="9" key="1">
    <citation type="submission" date="2022-11" db="EMBL/GenBank/DDBJ databases">
        <authorList>
            <person name="Petersen C."/>
        </authorList>
    </citation>
    <scope>NUCLEOTIDE SEQUENCE</scope>
    <source>
        <strain evidence="9">IBT 34128</strain>
    </source>
</reference>
<dbReference type="CDD" id="cd00067">
    <property type="entry name" value="GAL4"/>
    <property type="match status" value="1"/>
</dbReference>
<reference evidence="9" key="2">
    <citation type="journal article" date="2023" name="IMA Fungus">
        <title>Comparative genomic study of the Penicillium genus elucidates a diverse pangenome and 15 lateral gene transfer events.</title>
        <authorList>
            <person name="Petersen C."/>
            <person name="Sorensen T."/>
            <person name="Nielsen M.R."/>
            <person name="Sondergaard T.E."/>
            <person name="Sorensen J.L."/>
            <person name="Fitzpatrick D.A."/>
            <person name="Frisvad J.C."/>
            <person name="Nielsen K.L."/>
        </authorList>
    </citation>
    <scope>NUCLEOTIDE SEQUENCE</scope>
    <source>
        <strain evidence="9">IBT 34128</strain>
    </source>
</reference>
<keyword evidence="5" id="KW-0804">Transcription</keyword>
<evidence type="ECO:0000256" key="5">
    <source>
        <dbReference type="ARBA" id="ARBA00023163"/>
    </source>
</evidence>
<keyword evidence="3" id="KW-0805">Transcription regulation</keyword>
<dbReference type="SMART" id="SM00906">
    <property type="entry name" value="Fungal_trans"/>
    <property type="match status" value="1"/>
</dbReference>
<dbReference type="GeneID" id="81393192"/>
<organism evidence="9 10">
    <name type="scientific">Penicillium alfredii</name>
    <dbReference type="NCBI Taxonomy" id="1506179"/>
    <lineage>
        <taxon>Eukaryota</taxon>
        <taxon>Fungi</taxon>
        <taxon>Dikarya</taxon>
        <taxon>Ascomycota</taxon>
        <taxon>Pezizomycotina</taxon>
        <taxon>Eurotiomycetes</taxon>
        <taxon>Eurotiomycetidae</taxon>
        <taxon>Eurotiales</taxon>
        <taxon>Aspergillaceae</taxon>
        <taxon>Penicillium</taxon>
    </lineage>
</organism>
<dbReference type="Pfam" id="PF00172">
    <property type="entry name" value="Zn_clus"/>
    <property type="match status" value="1"/>
</dbReference>
<dbReference type="EMBL" id="JAPMSZ010000004">
    <property type="protein sequence ID" value="KAJ5106095.1"/>
    <property type="molecule type" value="Genomic_DNA"/>
</dbReference>
<feature type="region of interest" description="Disordered" evidence="7">
    <location>
        <begin position="1"/>
        <end position="20"/>
    </location>
</feature>
<dbReference type="GO" id="GO:0005634">
    <property type="term" value="C:nucleus"/>
    <property type="evidence" value="ECO:0007669"/>
    <property type="project" value="UniProtKB-SubCell"/>
</dbReference>
<dbReference type="SMART" id="SM00066">
    <property type="entry name" value="GAL4"/>
    <property type="match status" value="1"/>
</dbReference>
<comment type="subcellular location">
    <subcellularLocation>
        <location evidence="1">Nucleus</location>
    </subcellularLocation>
</comment>
<dbReference type="Pfam" id="PF04082">
    <property type="entry name" value="Fungal_trans"/>
    <property type="match status" value="1"/>
</dbReference>
<dbReference type="GO" id="GO:0006351">
    <property type="term" value="P:DNA-templated transcription"/>
    <property type="evidence" value="ECO:0007669"/>
    <property type="project" value="InterPro"/>
</dbReference>
<gene>
    <name evidence="9" type="ORF">NUU61_003442</name>
</gene>
<dbReference type="InterPro" id="IPR036864">
    <property type="entry name" value="Zn2-C6_fun-type_DNA-bd_sf"/>
</dbReference>
<evidence type="ECO:0000313" key="10">
    <source>
        <dbReference type="Proteomes" id="UP001141434"/>
    </source>
</evidence>
<dbReference type="InterPro" id="IPR001138">
    <property type="entry name" value="Zn2Cys6_DnaBD"/>
</dbReference>
<feature type="region of interest" description="Disordered" evidence="7">
    <location>
        <begin position="632"/>
        <end position="654"/>
    </location>
</feature>
<dbReference type="Gene3D" id="4.10.240.10">
    <property type="entry name" value="Zn(2)-C6 fungal-type DNA-binding domain"/>
    <property type="match status" value="1"/>
</dbReference>
<dbReference type="GO" id="GO:0000981">
    <property type="term" value="F:DNA-binding transcription factor activity, RNA polymerase II-specific"/>
    <property type="evidence" value="ECO:0007669"/>
    <property type="project" value="InterPro"/>
</dbReference>
<evidence type="ECO:0000313" key="9">
    <source>
        <dbReference type="EMBL" id="KAJ5106095.1"/>
    </source>
</evidence>
<evidence type="ECO:0000256" key="6">
    <source>
        <dbReference type="ARBA" id="ARBA00023242"/>
    </source>
</evidence>
<keyword evidence="2" id="KW-0479">Metal-binding</keyword>
<dbReference type="CDD" id="cd12148">
    <property type="entry name" value="fungal_TF_MHR"/>
    <property type="match status" value="1"/>
</dbReference>
<dbReference type="PANTHER" id="PTHR31001:SF45">
    <property type="entry name" value="ZN(II)2CYS6 TRANSCRIPTION FACTOR (EUROFUNG)"/>
    <property type="match status" value="1"/>
</dbReference>
<evidence type="ECO:0000256" key="1">
    <source>
        <dbReference type="ARBA" id="ARBA00004123"/>
    </source>
</evidence>
<keyword evidence="4" id="KW-0238">DNA-binding</keyword>
<evidence type="ECO:0000256" key="2">
    <source>
        <dbReference type="ARBA" id="ARBA00022723"/>
    </source>
</evidence>
<dbReference type="OrthoDB" id="2269373at2759"/>
<evidence type="ECO:0000259" key="8">
    <source>
        <dbReference type="PROSITE" id="PS50048"/>
    </source>
</evidence>
<sequence>MSTVSPTREHTSNPPTSSQSSKSQRVLACVLCQQRKVKCDRKFPCANCTKFKTQCVPMTSPRLRKRRFPERELLDRIRKYENLLRKNNVQFEPLHKDDAVKESPKLEKVCDLDNQQPESRGISTPTRHEELHGANFWHAMRQHALRNSENRSEFSQDDMSEAGIHRAWDQLFAGTGNLPFSSRKTALDLSGFHPEPVQIFRLWQMYLNNVDPLLKVTHTPSMQGRIIEAASNVANINPTFEALMFSIYSISIMSLTTDECRAMFGSLKENLLSRYQLGCQQALLNCGYLRTCDRECLTAFYLFLVSIGPSTDPQSLSSMLGVGIRIANRMGLDNESTYGKCTAFEAEMRRRLWWSLVLFDTRIGELANWNPILAPTWDCKLPLNVNDSALWPEMKEPPVVQGKSSEALFAIVRSELAEFTRHVPLYIGVTNPAFKPIAKDSHHCSFAEGHELATLEQMVEDNYLHYCDPENPLHFMTIWTTRGYLAKCRLVEYYSQHSLSSEQHTETQRNTALSRAFSMLDCDTKVMTSPRTKGYRWLAHGYFPLPAYIHIVEDLQRRPVGEHAEQAWEFMSANFEARFSHPATSDNPLFKMFSRIILQAWDARETALGGLGQPPTPPRIVSRIQHKIAQTASRTHSDHEQGNTATGMGTGGTSGSMSMSLGSYSLLYGSEGQDSYTGMETGMLPRFYLPGQSSLNLDVDPLDWAAMDWSFGYQGW</sequence>